<dbReference type="GO" id="GO:0008483">
    <property type="term" value="F:transaminase activity"/>
    <property type="evidence" value="ECO:0007669"/>
    <property type="project" value="InterPro"/>
</dbReference>
<dbReference type="InterPro" id="IPR049704">
    <property type="entry name" value="Aminotrans_3_PPA_site"/>
</dbReference>
<organism evidence="4 5">
    <name type="scientific">Lachnellula subtilissima</name>
    <dbReference type="NCBI Taxonomy" id="602034"/>
    <lineage>
        <taxon>Eukaryota</taxon>
        <taxon>Fungi</taxon>
        <taxon>Dikarya</taxon>
        <taxon>Ascomycota</taxon>
        <taxon>Pezizomycotina</taxon>
        <taxon>Leotiomycetes</taxon>
        <taxon>Helotiales</taxon>
        <taxon>Lachnaceae</taxon>
        <taxon>Lachnellula</taxon>
    </lineage>
</organism>
<dbReference type="Gene3D" id="3.40.640.10">
    <property type="entry name" value="Type I PLP-dependent aspartate aminotransferase-like (Major domain)"/>
    <property type="match status" value="1"/>
</dbReference>
<dbReference type="InterPro" id="IPR015424">
    <property type="entry name" value="PyrdxlP-dep_Trfase"/>
</dbReference>
<dbReference type="GO" id="GO:0005739">
    <property type="term" value="C:mitochondrion"/>
    <property type="evidence" value="ECO:0007669"/>
    <property type="project" value="TreeGrafter"/>
</dbReference>
<keyword evidence="2 3" id="KW-0663">Pyridoxal phosphate</keyword>
<comment type="caution">
    <text evidence="4">The sequence shown here is derived from an EMBL/GenBank/DDBJ whole genome shotgun (WGS) entry which is preliminary data.</text>
</comment>
<evidence type="ECO:0000313" key="5">
    <source>
        <dbReference type="Proteomes" id="UP000462212"/>
    </source>
</evidence>
<dbReference type="Pfam" id="PF00202">
    <property type="entry name" value="Aminotran_3"/>
    <property type="match status" value="2"/>
</dbReference>
<gene>
    <name evidence="4" type="primary">dgdA_1</name>
    <name evidence="4" type="ORF">LSUB1_G005453</name>
</gene>
<dbReference type="EMBL" id="QGMJ01000435">
    <property type="protein sequence ID" value="TVY36376.1"/>
    <property type="molecule type" value="Genomic_DNA"/>
</dbReference>
<dbReference type="Gene3D" id="3.90.1150.10">
    <property type="entry name" value="Aspartate Aminotransferase, domain 1"/>
    <property type="match status" value="1"/>
</dbReference>
<dbReference type="CDD" id="cd00610">
    <property type="entry name" value="OAT_like"/>
    <property type="match status" value="1"/>
</dbReference>
<dbReference type="InterPro" id="IPR015421">
    <property type="entry name" value="PyrdxlP-dep_Trfase_major"/>
</dbReference>
<keyword evidence="5" id="KW-1185">Reference proteome</keyword>
<dbReference type="AlphaFoldDB" id="A0A8H8RLD0"/>
<dbReference type="Proteomes" id="UP000462212">
    <property type="component" value="Unassembled WGS sequence"/>
</dbReference>
<evidence type="ECO:0000256" key="3">
    <source>
        <dbReference type="RuleBase" id="RU003560"/>
    </source>
</evidence>
<dbReference type="OrthoDB" id="10261433at2759"/>
<name>A0A8H8RLD0_9HELO</name>
<dbReference type="InterPro" id="IPR015422">
    <property type="entry name" value="PyrdxlP-dep_Trfase_small"/>
</dbReference>
<dbReference type="GO" id="GO:0030170">
    <property type="term" value="F:pyridoxal phosphate binding"/>
    <property type="evidence" value="ECO:0007669"/>
    <property type="project" value="InterPro"/>
</dbReference>
<reference evidence="4 5" key="1">
    <citation type="submission" date="2018-05" db="EMBL/GenBank/DDBJ databases">
        <title>Genome sequencing and assembly of the regulated plant pathogen Lachnellula willkommii and related sister species for the development of diagnostic species identification markers.</title>
        <authorList>
            <person name="Giroux E."/>
            <person name="Bilodeau G."/>
        </authorList>
    </citation>
    <scope>NUCLEOTIDE SEQUENCE [LARGE SCALE GENOMIC DNA]</scope>
    <source>
        <strain evidence="4 5">CBS 197.66</strain>
    </source>
</reference>
<evidence type="ECO:0000256" key="2">
    <source>
        <dbReference type="ARBA" id="ARBA00022898"/>
    </source>
</evidence>
<dbReference type="PANTHER" id="PTHR45688">
    <property type="match status" value="1"/>
</dbReference>
<dbReference type="InterPro" id="IPR005814">
    <property type="entry name" value="Aminotrans_3"/>
</dbReference>
<protein>
    <submittedName>
        <fullName evidence="4">2,2-dialkylglycine decarboxylase</fullName>
    </submittedName>
</protein>
<evidence type="ECO:0000313" key="4">
    <source>
        <dbReference type="EMBL" id="TVY36376.1"/>
    </source>
</evidence>
<dbReference type="PROSITE" id="PS00600">
    <property type="entry name" value="AA_TRANSFER_CLASS_3"/>
    <property type="match status" value="1"/>
</dbReference>
<dbReference type="SUPFAM" id="SSF53383">
    <property type="entry name" value="PLP-dependent transferases"/>
    <property type="match status" value="1"/>
</dbReference>
<proteinExistence type="inferred from homology"/>
<sequence>MVPLYQNIDGREMRKAANSSLIRFGGNLASDITVGAQGLYISTADGRKILDFTSGQMSCLIGHGHPEIVQTIATHAAKLDHLFSGMRSPPVVQLAQGAESNEAAIKMAKHGMTGVATASTYHSGRKGYGPCTPGNLVLPSPNEYRSIFRRADGSYDWETELDYGWVLIDQQSVGSLAAVILEPILSSGGMHVLPKGYMQAMKKHCEKRDMLLVVDEAQTGLGRCGSMFAIEHDECTPDLLTLSKTLGNGLPLAAVLTSAEIEETCFDRGFLFYTTHVNDPLPAAVGLKVVEIVVRDNLVERSRVAGLKLKAGLEDLKQRYSCIGDVRGRGLMAGVEIVADQKTKKPALELGEALTSRMDSLGLSANLSTMKSFGGVFRIAPPITISDEELMMGLRIFEEALRTTAGAGTMPRY</sequence>
<accession>A0A8H8RLD0</accession>
<dbReference type="PANTHER" id="PTHR45688:SF13">
    <property type="entry name" value="ALANINE--GLYOXYLATE AMINOTRANSFERASE 2-LIKE"/>
    <property type="match status" value="1"/>
</dbReference>
<evidence type="ECO:0000256" key="1">
    <source>
        <dbReference type="ARBA" id="ARBA00008954"/>
    </source>
</evidence>
<comment type="similarity">
    <text evidence="1 3">Belongs to the class-III pyridoxal-phosphate-dependent aminotransferase family.</text>
</comment>
<dbReference type="PIRSF" id="PIRSF000521">
    <property type="entry name" value="Transaminase_4ab_Lys_Orn"/>
    <property type="match status" value="1"/>
</dbReference>